<proteinExistence type="predicted"/>
<evidence type="ECO:0008006" key="4">
    <source>
        <dbReference type="Google" id="ProtNLM"/>
    </source>
</evidence>
<dbReference type="Proteomes" id="UP001164819">
    <property type="component" value="Chromosome"/>
</dbReference>
<accession>A0A9E9LR25</accession>
<protein>
    <recommendedName>
        <fullName evidence="4">MYM-type domain-containing protein</fullName>
    </recommendedName>
</protein>
<name>A0A9E9LR25_9BURK</name>
<dbReference type="AlphaFoldDB" id="A0A9E9LR25"/>
<evidence type="ECO:0000313" key="2">
    <source>
        <dbReference type="EMBL" id="WAV98037.1"/>
    </source>
</evidence>
<keyword evidence="3" id="KW-1185">Reference proteome</keyword>
<sequence length="61" mass="7012">MEKNTRTNGSVCENCGKWMEHDHTTLTIENAHQSFRLCSERCDSEHRANLALRDMTWGTAS</sequence>
<reference evidence="2" key="1">
    <citation type="journal article" date="2022" name="Front. Microbiol.">
        <title>New perspectives on an old grouping: The genomic and phenotypic variability of Oxalobacter formigenes and the implications for calcium oxalate stone prevention.</title>
        <authorList>
            <person name="Chmiel J.A."/>
            <person name="Carr C."/>
            <person name="Stuivenberg G.A."/>
            <person name="Venema R."/>
            <person name="Chanyi R.M."/>
            <person name="Al K.F."/>
            <person name="Giguere D."/>
            <person name="Say H."/>
            <person name="Akouris P.P."/>
            <person name="Dominguez Romero S.A."/>
            <person name="Kwong A."/>
            <person name="Tai V."/>
            <person name="Koval S.F."/>
            <person name="Razvi H."/>
            <person name="Bjazevic J."/>
            <person name="Burton J.P."/>
        </authorList>
    </citation>
    <scope>NUCLEOTIDE SEQUENCE</scope>
    <source>
        <strain evidence="2">HOxNP-1</strain>
    </source>
</reference>
<dbReference type="EMBL" id="CP098251">
    <property type="protein sequence ID" value="WAV90412.1"/>
    <property type="molecule type" value="Genomic_DNA"/>
</dbReference>
<organism evidence="1">
    <name type="scientific">Oxalobacter aliiformigenes</name>
    <dbReference type="NCBI Taxonomy" id="2946593"/>
    <lineage>
        <taxon>Bacteria</taxon>
        <taxon>Pseudomonadati</taxon>
        <taxon>Pseudomonadota</taxon>
        <taxon>Betaproteobacteria</taxon>
        <taxon>Burkholderiales</taxon>
        <taxon>Oxalobacteraceae</taxon>
        <taxon>Oxalobacter</taxon>
    </lineage>
</organism>
<gene>
    <name evidence="2" type="ORF">NB645_04735</name>
    <name evidence="1" type="ORF">NB646_05935</name>
</gene>
<evidence type="ECO:0000313" key="1">
    <source>
        <dbReference type="EMBL" id="WAV90412.1"/>
    </source>
</evidence>
<dbReference type="Proteomes" id="UP001164794">
    <property type="component" value="Chromosome"/>
</dbReference>
<evidence type="ECO:0000313" key="3">
    <source>
        <dbReference type="Proteomes" id="UP001164794"/>
    </source>
</evidence>
<dbReference type="RefSeq" id="WP_269265654.1">
    <property type="nucleotide sequence ID" value="NZ_CP098248.1"/>
</dbReference>
<reference evidence="1" key="2">
    <citation type="journal article" date="2022" name="Front. Microbiol.">
        <title>New perspectives on an old grouping: The genomic and phenotypic variability of Oxalobacter formigenes and the implications for calcium oxalate stone prevention.</title>
        <authorList>
            <person name="Chmiel J.A."/>
            <person name="Carr C."/>
            <person name="Stuivenberg G.A."/>
            <person name="Venema R."/>
            <person name="Chanyi R.M."/>
            <person name="Al K.F."/>
            <person name="Giguere D."/>
            <person name="Say H."/>
            <person name="Akouris P.P."/>
            <person name="Dominguez Romero S.A."/>
            <person name="Kwong A."/>
            <person name="Tai V."/>
            <person name="Koval S.F."/>
            <person name="Razvi H."/>
            <person name="Bjazevic J."/>
            <person name="Burton J.P."/>
        </authorList>
    </citation>
    <scope>NUCLEOTIDE SEQUENCE</scope>
    <source>
        <strain evidence="1">OxK</strain>
    </source>
</reference>
<dbReference type="EMBL" id="CP098248">
    <property type="protein sequence ID" value="WAV98037.1"/>
    <property type="molecule type" value="Genomic_DNA"/>
</dbReference>